<dbReference type="PANTHER" id="PTHR31592">
    <property type="entry name" value="TRANSMEMBRANE PROTEIN 192"/>
    <property type="match status" value="1"/>
</dbReference>
<keyword evidence="5 7" id="KW-1133">Transmembrane helix</keyword>
<proteinExistence type="inferred from homology"/>
<keyword evidence="6 7" id="KW-0472">Membrane</keyword>
<evidence type="ECO:0000256" key="5">
    <source>
        <dbReference type="ARBA" id="ARBA00022989"/>
    </source>
</evidence>
<dbReference type="Pfam" id="PF14802">
    <property type="entry name" value="TMEM192"/>
    <property type="match status" value="1"/>
</dbReference>
<dbReference type="RefSeq" id="XP_065644195.1">
    <property type="nucleotide sequence ID" value="XM_065788123.1"/>
</dbReference>
<organism evidence="8 9">
    <name type="scientific">Hydra vulgaris</name>
    <name type="common">Hydra</name>
    <name type="synonym">Hydra attenuata</name>
    <dbReference type="NCBI Taxonomy" id="6087"/>
    <lineage>
        <taxon>Eukaryota</taxon>
        <taxon>Metazoa</taxon>
        <taxon>Cnidaria</taxon>
        <taxon>Hydrozoa</taxon>
        <taxon>Hydroidolina</taxon>
        <taxon>Anthoathecata</taxon>
        <taxon>Aplanulata</taxon>
        <taxon>Hydridae</taxon>
        <taxon>Hydra</taxon>
    </lineage>
</organism>
<accession>A0ABM4B5R9</accession>
<dbReference type="InterPro" id="IPR029399">
    <property type="entry name" value="TMEM192"/>
</dbReference>
<evidence type="ECO:0000256" key="2">
    <source>
        <dbReference type="ARBA" id="ARBA00006314"/>
    </source>
</evidence>
<evidence type="ECO:0000256" key="3">
    <source>
        <dbReference type="ARBA" id="ARBA00014635"/>
    </source>
</evidence>
<protein>
    <recommendedName>
        <fullName evidence="3">Transmembrane protein 192</fullName>
    </recommendedName>
</protein>
<evidence type="ECO:0000256" key="7">
    <source>
        <dbReference type="SAM" id="Phobius"/>
    </source>
</evidence>
<evidence type="ECO:0000256" key="4">
    <source>
        <dbReference type="ARBA" id="ARBA00022692"/>
    </source>
</evidence>
<evidence type="ECO:0000256" key="6">
    <source>
        <dbReference type="ARBA" id="ARBA00023136"/>
    </source>
</evidence>
<feature type="transmembrane region" description="Helical" evidence="7">
    <location>
        <begin position="166"/>
        <end position="187"/>
    </location>
</feature>
<comment type="similarity">
    <text evidence="2">Belongs to the TMEM192 family.</text>
</comment>
<feature type="transmembrane region" description="Helical" evidence="7">
    <location>
        <begin position="86"/>
        <end position="104"/>
    </location>
</feature>
<evidence type="ECO:0000313" key="9">
    <source>
        <dbReference type="RefSeq" id="XP_065644195.1"/>
    </source>
</evidence>
<feature type="transmembrane region" description="Helical" evidence="7">
    <location>
        <begin position="135"/>
        <end position="154"/>
    </location>
</feature>
<reference evidence="8" key="1">
    <citation type="submission" date="2025-05" db="UniProtKB">
        <authorList>
            <consortium name="RefSeq"/>
        </authorList>
    </citation>
    <scope>NUCLEOTIDE SEQUENCE [LARGE SCALE GENOMIC DNA]</scope>
</reference>
<keyword evidence="8" id="KW-1185">Reference proteome</keyword>
<feature type="transmembrane region" description="Helical" evidence="7">
    <location>
        <begin position="50"/>
        <end position="71"/>
    </location>
</feature>
<sequence>MVSISSNTGIGSTFGDPIDDQSLANVSTQNLLPVHVSLYSSKDLVKKLPCGWLVVLYVLLLISFESLSFILNDVLHVKLLGGIDEPFALFTAMNVAMWAFTYLYDRCLHFNHNLLRRFGYLSFVIKTNDLRKIPLAIFSLGNATLLLVVAFTRSSTKTGLSLVRQYQIVASIEVFVSFISCIIYLAYVISFNKAGALPDAYQQDCTKDNSTNYVGYKDSNDTDDILEKQSEMIRYLQQHNEHLNKTIISLSTRLTKSEPQ</sequence>
<reference evidence="9" key="2">
    <citation type="submission" date="2025-08" db="UniProtKB">
        <authorList>
            <consortium name="RefSeq"/>
        </authorList>
    </citation>
    <scope>IDENTIFICATION</scope>
</reference>
<comment type="subcellular location">
    <subcellularLocation>
        <location evidence="1">Membrane</location>
        <topology evidence="1">Multi-pass membrane protein</topology>
    </subcellularLocation>
</comment>
<name>A0ABM4B5R9_HYDVU</name>
<dbReference type="PANTHER" id="PTHR31592:SF1">
    <property type="entry name" value="TRANSMEMBRANE PROTEIN 192"/>
    <property type="match status" value="1"/>
</dbReference>
<gene>
    <name evidence="9" type="primary">LOC100207085</name>
</gene>
<keyword evidence="4 7" id="KW-0812">Transmembrane</keyword>
<dbReference type="Proteomes" id="UP001652625">
    <property type="component" value="Chromosome 01"/>
</dbReference>
<evidence type="ECO:0000313" key="8">
    <source>
        <dbReference type="Proteomes" id="UP001652625"/>
    </source>
</evidence>
<evidence type="ECO:0000256" key="1">
    <source>
        <dbReference type="ARBA" id="ARBA00004141"/>
    </source>
</evidence>
<dbReference type="GeneID" id="100207085"/>